<keyword evidence="1" id="KW-0812">Transmembrane</keyword>
<comment type="caution">
    <text evidence="2">The sequence shown here is derived from an EMBL/GenBank/DDBJ whole genome shotgun (WGS) entry which is preliminary data.</text>
</comment>
<feature type="transmembrane region" description="Helical" evidence="1">
    <location>
        <begin position="6"/>
        <end position="27"/>
    </location>
</feature>
<name>X1Q5S8_9ZZZZ</name>
<sequence>MGTVAMVYAILIGGLIVSVFLTLSGGAMRLAEIIGNLPLLPWQVIVLMVVFYGVLGMFVDGVSLLVLT</sequence>
<gene>
    <name evidence="2" type="ORF">S06H3_38689</name>
</gene>
<organism evidence="2">
    <name type="scientific">marine sediment metagenome</name>
    <dbReference type="NCBI Taxonomy" id="412755"/>
    <lineage>
        <taxon>unclassified sequences</taxon>
        <taxon>metagenomes</taxon>
        <taxon>ecological metagenomes</taxon>
    </lineage>
</organism>
<feature type="transmembrane region" description="Helical" evidence="1">
    <location>
        <begin position="39"/>
        <end position="59"/>
    </location>
</feature>
<protein>
    <submittedName>
        <fullName evidence="2">Uncharacterized protein</fullName>
    </submittedName>
</protein>
<accession>X1Q5S8</accession>
<dbReference type="AlphaFoldDB" id="X1Q5S8"/>
<proteinExistence type="predicted"/>
<dbReference type="EMBL" id="BARV01023599">
    <property type="protein sequence ID" value="GAI38609.1"/>
    <property type="molecule type" value="Genomic_DNA"/>
</dbReference>
<reference evidence="2" key="1">
    <citation type="journal article" date="2014" name="Front. Microbiol.">
        <title>High frequency of phylogenetically diverse reductive dehalogenase-homologous genes in deep subseafloor sedimentary metagenomes.</title>
        <authorList>
            <person name="Kawai M."/>
            <person name="Futagami T."/>
            <person name="Toyoda A."/>
            <person name="Takaki Y."/>
            <person name="Nishi S."/>
            <person name="Hori S."/>
            <person name="Arai W."/>
            <person name="Tsubouchi T."/>
            <person name="Morono Y."/>
            <person name="Uchiyama I."/>
            <person name="Ito T."/>
            <person name="Fujiyama A."/>
            <person name="Inagaki F."/>
            <person name="Takami H."/>
        </authorList>
    </citation>
    <scope>NUCLEOTIDE SEQUENCE</scope>
    <source>
        <strain evidence="2">Expedition CK06-06</strain>
    </source>
</reference>
<feature type="non-terminal residue" evidence="2">
    <location>
        <position position="68"/>
    </location>
</feature>
<keyword evidence="1" id="KW-1133">Transmembrane helix</keyword>
<keyword evidence="1" id="KW-0472">Membrane</keyword>
<evidence type="ECO:0000256" key="1">
    <source>
        <dbReference type="SAM" id="Phobius"/>
    </source>
</evidence>
<evidence type="ECO:0000313" key="2">
    <source>
        <dbReference type="EMBL" id="GAI38609.1"/>
    </source>
</evidence>